<evidence type="ECO:0000313" key="6">
    <source>
        <dbReference type="EMBL" id="ABG62207.1"/>
    </source>
</evidence>
<keyword evidence="4" id="KW-0067">ATP-binding</keyword>
<evidence type="ECO:0000256" key="3">
    <source>
        <dbReference type="ARBA" id="ARBA00022741"/>
    </source>
</evidence>
<dbReference type="Pfam" id="PF00005">
    <property type="entry name" value="ABC_tran"/>
    <property type="match status" value="1"/>
</dbReference>
<dbReference type="STRING" id="266779.Meso_0807"/>
<dbReference type="InterPro" id="IPR050166">
    <property type="entry name" value="ABC_transporter_ATP-bind"/>
</dbReference>
<dbReference type="KEGG" id="mes:Meso_0807"/>
<protein>
    <submittedName>
        <fullName evidence="6">ABC transporter related protein</fullName>
    </submittedName>
</protein>
<keyword evidence="2" id="KW-0813">Transport</keyword>
<dbReference type="HOGENOM" id="CLU_000604_1_22_5"/>
<dbReference type="Gene3D" id="3.40.50.300">
    <property type="entry name" value="P-loop containing nucleotide triphosphate hydrolases"/>
    <property type="match status" value="1"/>
</dbReference>
<organism evidence="6">
    <name type="scientific">Chelativorans sp. (strain BNC1)</name>
    <dbReference type="NCBI Taxonomy" id="266779"/>
    <lineage>
        <taxon>Bacteria</taxon>
        <taxon>Pseudomonadati</taxon>
        <taxon>Pseudomonadota</taxon>
        <taxon>Alphaproteobacteria</taxon>
        <taxon>Hyphomicrobiales</taxon>
        <taxon>Phyllobacteriaceae</taxon>
        <taxon>Chelativorans</taxon>
    </lineage>
</organism>
<dbReference type="OrthoDB" id="9807242at2"/>
<dbReference type="InterPro" id="IPR017871">
    <property type="entry name" value="ABC_transporter-like_CS"/>
</dbReference>
<feature type="domain" description="ABC transporter" evidence="5">
    <location>
        <begin position="10"/>
        <end position="244"/>
    </location>
</feature>
<dbReference type="CDD" id="cd03293">
    <property type="entry name" value="ABC_NrtD_SsuB_transporters"/>
    <property type="match status" value="1"/>
</dbReference>
<dbReference type="GO" id="GO:0005524">
    <property type="term" value="F:ATP binding"/>
    <property type="evidence" value="ECO:0007669"/>
    <property type="project" value="UniProtKB-KW"/>
</dbReference>
<dbReference type="GO" id="GO:0016887">
    <property type="term" value="F:ATP hydrolysis activity"/>
    <property type="evidence" value="ECO:0007669"/>
    <property type="project" value="InterPro"/>
</dbReference>
<dbReference type="PROSITE" id="PS50893">
    <property type="entry name" value="ABC_TRANSPORTER_2"/>
    <property type="match status" value="1"/>
</dbReference>
<name>Q11K68_CHESB</name>
<dbReference type="InterPro" id="IPR003439">
    <property type="entry name" value="ABC_transporter-like_ATP-bd"/>
</dbReference>
<dbReference type="PANTHER" id="PTHR42788:SF13">
    <property type="entry name" value="ALIPHATIC SULFONATES IMPORT ATP-BINDING PROTEIN SSUB"/>
    <property type="match status" value="1"/>
</dbReference>
<dbReference type="InterPro" id="IPR027417">
    <property type="entry name" value="P-loop_NTPase"/>
</dbReference>
<keyword evidence="3" id="KW-0547">Nucleotide-binding</keyword>
<comment type="similarity">
    <text evidence="1">Belongs to the ABC transporter superfamily.</text>
</comment>
<evidence type="ECO:0000256" key="1">
    <source>
        <dbReference type="ARBA" id="ARBA00005417"/>
    </source>
</evidence>
<sequence length="269" mass="29413">MDCTSARPSIQALDVSKHFGTPGDKIYVQALLKTSIEIRAGELVCFIGPSGCGKSTMLNIIGGLLTPSSGSVSVMGGPINGPSPRQIAYVFQENALFPWYNVIDNIKLGMEFQGVDRAEREDRAHEALKAVGLPNFAHHFPGQLSGGMKQRVALARALSLDTDVILMDEPFGALDEQTRMVLGEDLSVLLSQTGKTIVFVTHSLGEAVFLSDRVAVFSARPGRIKKMINVDEAHPRSPDFMTSDKFGDLRNELYRQLHDEIRKTVEQVA</sequence>
<dbReference type="SUPFAM" id="SSF52540">
    <property type="entry name" value="P-loop containing nucleoside triphosphate hydrolases"/>
    <property type="match status" value="1"/>
</dbReference>
<gene>
    <name evidence="6" type="ordered locus">Meso_0807</name>
</gene>
<dbReference type="PROSITE" id="PS00211">
    <property type="entry name" value="ABC_TRANSPORTER_1"/>
    <property type="match status" value="1"/>
</dbReference>
<dbReference type="AlphaFoldDB" id="Q11K68"/>
<dbReference type="eggNOG" id="COG1116">
    <property type="taxonomic scope" value="Bacteria"/>
</dbReference>
<proteinExistence type="inferred from homology"/>
<accession>Q11K68</accession>
<evidence type="ECO:0000259" key="5">
    <source>
        <dbReference type="PROSITE" id="PS50893"/>
    </source>
</evidence>
<dbReference type="PANTHER" id="PTHR42788">
    <property type="entry name" value="TAURINE IMPORT ATP-BINDING PROTEIN-RELATED"/>
    <property type="match status" value="1"/>
</dbReference>
<reference evidence="6" key="1">
    <citation type="submission" date="2006-06" db="EMBL/GenBank/DDBJ databases">
        <title>Complete sequence of chromosome of Chelativorans sp. BNC1.</title>
        <authorList>
            <consortium name="US DOE Joint Genome Institute"/>
            <person name="Copeland A."/>
            <person name="Lucas S."/>
            <person name="Lapidus A."/>
            <person name="Barry K."/>
            <person name="Detter J.C."/>
            <person name="Glavina del Rio T."/>
            <person name="Hammon N."/>
            <person name="Israni S."/>
            <person name="Dalin E."/>
            <person name="Tice H."/>
            <person name="Pitluck S."/>
            <person name="Chertkov O."/>
            <person name="Brettin T."/>
            <person name="Bruce D."/>
            <person name="Han C."/>
            <person name="Tapia R."/>
            <person name="Gilna P."/>
            <person name="Schmutz J."/>
            <person name="Larimer F."/>
            <person name="Land M."/>
            <person name="Hauser L."/>
            <person name="Kyrpides N."/>
            <person name="Mikhailova N."/>
            <person name="Richardson P."/>
        </authorList>
    </citation>
    <scope>NUCLEOTIDE SEQUENCE</scope>
    <source>
        <strain evidence="6">BNC1</strain>
    </source>
</reference>
<dbReference type="EMBL" id="CP000390">
    <property type="protein sequence ID" value="ABG62207.1"/>
    <property type="molecule type" value="Genomic_DNA"/>
</dbReference>
<dbReference type="SMART" id="SM00382">
    <property type="entry name" value="AAA"/>
    <property type="match status" value="1"/>
</dbReference>
<evidence type="ECO:0000256" key="2">
    <source>
        <dbReference type="ARBA" id="ARBA00022448"/>
    </source>
</evidence>
<dbReference type="InterPro" id="IPR003593">
    <property type="entry name" value="AAA+_ATPase"/>
</dbReference>
<evidence type="ECO:0000256" key="4">
    <source>
        <dbReference type="ARBA" id="ARBA00022840"/>
    </source>
</evidence>